<keyword evidence="3 5" id="KW-0012">Acyltransferase</keyword>
<dbReference type="EMBL" id="CP014227">
    <property type="protein sequence ID" value="AMD85317.1"/>
    <property type="molecule type" value="Genomic_DNA"/>
</dbReference>
<gene>
    <name evidence="5" type="primary">cysE</name>
    <name evidence="4" type="ORF">AXF12_07225</name>
    <name evidence="5" type="ORF">SAMEA44541418_00255</name>
</gene>
<dbReference type="GO" id="GO:0008652">
    <property type="term" value="P:amino acid biosynthetic process"/>
    <property type="evidence" value="ECO:0007669"/>
    <property type="project" value="UniProtKB-KW"/>
</dbReference>
<dbReference type="SUPFAM" id="SSF51161">
    <property type="entry name" value="Trimeric LpxA-like enzymes"/>
    <property type="match status" value="1"/>
</dbReference>
<keyword evidence="1" id="KW-0028">Amino-acid biosynthesis</keyword>
<dbReference type="RefSeq" id="WP_066429713.1">
    <property type="nucleotide sequence ID" value="NZ_CP014227.1"/>
</dbReference>
<dbReference type="AlphaFoldDB" id="A0AAX2GXQ7"/>
<keyword evidence="6" id="KW-1185">Reference proteome</keyword>
<dbReference type="GO" id="GO:0009001">
    <property type="term" value="F:serine O-acetyltransferase activity"/>
    <property type="evidence" value="ECO:0007669"/>
    <property type="project" value="UniProtKB-EC"/>
</dbReference>
<reference evidence="5 7" key="2">
    <citation type="submission" date="2017-06" db="EMBL/GenBank/DDBJ databases">
        <authorList>
            <consortium name="Pathogen Informatics"/>
        </authorList>
    </citation>
    <scope>NUCLEOTIDE SEQUENCE [LARGE SCALE GENOMIC DNA]</scope>
    <source>
        <strain evidence="5 7">NCTC12947</strain>
    </source>
</reference>
<dbReference type="InterPro" id="IPR045304">
    <property type="entry name" value="LbH_SAT"/>
</dbReference>
<dbReference type="InterPro" id="IPR042122">
    <property type="entry name" value="Ser_AcTrfase_N_sf"/>
</dbReference>
<evidence type="ECO:0000313" key="7">
    <source>
        <dbReference type="Proteomes" id="UP000215539"/>
    </source>
</evidence>
<sequence length="280" mass="31507">MNKVNCAESLLSELYEQSSAITHHTSKQRIEHFIEGIFRFLFLIEERTCISKATIEARYEELKYDFVHIVNNFLENEEQKAQVADYYDCILPEIYNKLKEDAVFFTQSDPAATSVREVQITYPGFFAIMVYRMAHELWVRGVRLLPRILTEYAHSKTGIDIHPAAEIGVPFMIDHGTGIVIGETTVIGNYVKVYQGVTLGALSVSLDKANTKRHPTIGDNTVIYSGATVLGGDTVVGHDCIIGGNVWLTSSIEPYTKVFHKSLITVKGVEIKEEPINYII</sequence>
<evidence type="ECO:0000313" key="6">
    <source>
        <dbReference type="Proteomes" id="UP000065822"/>
    </source>
</evidence>
<dbReference type="PANTHER" id="PTHR42811">
    <property type="entry name" value="SERINE ACETYLTRANSFERASE"/>
    <property type="match status" value="1"/>
</dbReference>
<dbReference type="Gene3D" id="1.10.3130.10">
    <property type="entry name" value="serine acetyltransferase, domain 1"/>
    <property type="match status" value="1"/>
</dbReference>
<proteinExistence type="predicted"/>
<reference evidence="4 6" key="1">
    <citation type="submission" date="2016-02" db="EMBL/GenBank/DDBJ databases">
        <authorList>
            <person name="Holder M.E."/>
            <person name="Ajami N.J."/>
            <person name="Petrosino J.F."/>
        </authorList>
    </citation>
    <scope>NUCLEOTIDE SEQUENCE [LARGE SCALE GENOMIC DNA]</scope>
    <source>
        <strain evidence="4 6">CCUG 32990</strain>
    </source>
</reference>
<protein>
    <submittedName>
        <fullName evidence="5">Serine acetyltransferase</fullName>
        <ecNumber evidence="5">2.3.1.30</ecNumber>
    </submittedName>
</protein>
<evidence type="ECO:0000256" key="3">
    <source>
        <dbReference type="ARBA" id="ARBA00023315"/>
    </source>
</evidence>
<dbReference type="InterPro" id="IPR011004">
    <property type="entry name" value="Trimer_LpxA-like_sf"/>
</dbReference>
<accession>A0AAX2GXQ7</accession>
<organism evidence="5 7">
    <name type="scientific">Capnocytophaga haemolytica</name>
    <dbReference type="NCBI Taxonomy" id="45243"/>
    <lineage>
        <taxon>Bacteria</taxon>
        <taxon>Pseudomonadati</taxon>
        <taxon>Bacteroidota</taxon>
        <taxon>Flavobacteriia</taxon>
        <taxon>Flavobacteriales</taxon>
        <taxon>Flavobacteriaceae</taxon>
        <taxon>Capnocytophaga</taxon>
    </lineage>
</organism>
<evidence type="ECO:0000256" key="1">
    <source>
        <dbReference type="ARBA" id="ARBA00022605"/>
    </source>
</evidence>
<dbReference type="CDD" id="cd03354">
    <property type="entry name" value="LbH_SAT"/>
    <property type="match status" value="1"/>
</dbReference>
<dbReference type="Proteomes" id="UP000215539">
    <property type="component" value="Chromosome 1"/>
</dbReference>
<keyword evidence="2 5" id="KW-0808">Transferase</keyword>
<dbReference type="KEGG" id="chg:AXF12_07225"/>
<evidence type="ECO:0000313" key="5">
    <source>
        <dbReference type="EMBL" id="SNV03136.1"/>
    </source>
</evidence>
<dbReference type="Gene3D" id="2.160.10.10">
    <property type="entry name" value="Hexapeptide repeat proteins"/>
    <property type="match status" value="1"/>
</dbReference>
<dbReference type="EMBL" id="LT906449">
    <property type="protein sequence ID" value="SNV03136.1"/>
    <property type="molecule type" value="Genomic_DNA"/>
</dbReference>
<dbReference type="EC" id="2.3.1.30" evidence="5"/>
<evidence type="ECO:0000256" key="2">
    <source>
        <dbReference type="ARBA" id="ARBA00022679"/>
    </source>
</evidence>
<dbReference type="Proteomes" id="UP000065822">
    <property type="component" value="Chromosome"/>
</dbReference>
<name>A0AAX2GXQ7_9FLAO</name>
<evidence type="ECO:0000313" key="4">
    <source>
        <dbReference type="EMBL" id="AMD85317.1"/>
    </source>
</evidence>